<feature type="compositionally biased region" description="Low complexity" evidence="1">
    <location>
        <begin position="86"/>
        <end position="99"/>
    </location>
</feature>
<gene>
    <name evidence="2" type="ORF">TSPGSL018_28539</name>
</gene>
<feature type="non-terminal residue" evidence="2">
    <location>
        <position position="1"/>
    </location>
</feature>
<sequence length="99" mass="10029">GLGPRAHAAGDHQPHCRAGAARLCHALTQHAGRLPRRLQPYAGDLPGPAGGLGLVTDRQGHKLCGGIPAGGRQGRRRGGGARAGRRLGAAGRAELGRQG</sequence>
<dbReference type="EMBL" id="GBEZ01012304">
    <property type="protein sequence ID" value="JAC73567.1"/>
    <property type="molecule type" value="Transcribed_RNA"/>
</dbReference>
<evidence type="ECO:0000256" key="1">
    <source>
        <dbReference type="SAM" id="MobiDB-lite"/>
    </source>
</evidence>
<dbReference type="AlphaFoldDB" id="A0A061RKU5"/>
<feature type="non-terminal residue" evidence="2">
    <location>
        <position position="99"/>
    </location>
</feature>
<protein>
    <submittedName>
        <fullName evidence="2">Uncharacterized protein</fullName>
    </submittedName>
</protein>
<accession>A0A061RKU5</accession>
<feature type="compositionally biased region" description="Basic residues" evidence="1">
    <location>
        <begin position="73"/>
        <end position="85"/>
    </location>
</feature>
<proteinExistence type="predicted"/>
<feature type="region of interest" description="Disordered" evidence="1">
    <location>
        <begin position="64"/>
        <end position="99"/>
    </location>
</feature>
<name>A0A061RKU5_9CHLO</name>
<organism evidence="2">
    <name type="scientific">Tetraselmis sp. GSL018</name>
    <dbReference type="NCBI Taxonomy" id="582737"/>
    <lineage>
        <taxon>Eukaryota</taxon>
        <taxon>Viridiplantae</taxon>
        <taxon>Chlorophyta</taxon>
        <taxon>core chlorophytes</taxon>
        <taxon>Chlorodendrophyceae</taxon>
        <taxon>Chlorodendrales</taxon>
        <taxon>Chlorodendraceae</taxon>
        <taxon>Tetraselmis</taxon>
    </lineage>
</organism>
<reference evidence="2" key="1">
    <citation type="submission" date="2014-05" db="EMBL/GenBank/DDBJ databases">
        <title>The transcriptome of the halophilic microalga Tetraselmis sp. GSL018 isolated from the Great Salt Lake, Utah.</title>
        <authorList>
            <person name="Jinkerson R.E."/>
            <person name="D'Adamo S."/>
            <person name="Posewitz M.C."/>
        </authorList>
    </citation>
    <scope>NUCLEOTIDE SEQUENCE</scope>
    <source>
        <strain evidence="2">GSL018</strain>
    </source>
</reference>
<evidence type="ECO:0000313" key="2">
    <source>
        <dbReference type="EMBL" id="JAC73567.1"/>
    </source>
</evidence>